<dbReference type="Proteomes" id="UP000652995">
    <property type="component" value="Unassembled WGS sequence"/>
</dbReference>
<accession>A0ABQ1HLS2</accession>
<sequence>MKSQKNWNQAQKLYAEMLVKACRYTLIVSVVPLIIDIALLIMNNDKLFITSVISQAITFLLVHFVVCG</sequence>
<dbReference type="EMBL" id="BMCB01000002">
    <property type="protein sequence ID" value="GGA82361.1"/>
    <property type="molecule type" value="Genomic_DNA"/>
</dbReference>
<evidence type="ECO:0000313" key="2">
    <source>
        <dbReference type="EMBL" id="GGA82361.1"/>
    </source>
</evidence>
<keyword evidence="1" id="KW-0812">Transmembrane</keyword>
<name>A0ABQ1HLS2_9STAP</name>
<keyword evidence="1" id="KW-1133">Transmembrane helix</keyword>
<proteinExistence type="predicted"/>
<feature type="transmembrane region" description="Helical" evidence="1">
    <location>
        <begin position="21"/>
        <end position="41"/>
    </location>
</feature>
<keyword evidence="3" id="KW-1185">Reference proteome</keyword>
<gene>
    <name evidence="2" type="ORF">GCM10007183_03210</name>
</gene>
<comment type="caution">
    <text evidence="2">The sequence shown here is derived from an EMBL/GenBank/DDBJ whole genome shotgun (WGS) entry which is preliminary data.</text>
</comment>
<feature type="transmembrane region" description="Helical" evidence="1">
    <location>
        <begin position="47"/>
        <end position="66"/>
    </location>
</feature>
<evidence type="ECO:0000313" key="3">
    <source>
        <dbReference type="Proteomes" id="UP000652995"/>
    </source>
</evidence>
<reference evidence="3" key="1">
    <citation type="journal article" date="2019" name="Int. J. Syst. Evol. Microbiol.">
        <title>The Global Catalogue of Microorganisms (GCM) 10K type strain sequencing project: providing services to taxonomists for standard genome sequencing and annotation.</title>
        <authorList>
            <consortium name="The Broad Institute Genomics Platform"/>
            <consortium name="The Broad Institute Genome Sequencing Center for Infectious Disease"/>
            <person name="Wu L."/>
            <person name="Ma J."/>
        </authorList>
    </citation>
    <scope>NUCLEOTIDE SEQUENCE [LARGE SCALE GENOMIC DNA]</scope>
    <source>
        <strain evidence="3">CCM 4175</strain>
    </source>
</reference>
<protein>
    <submittedName>
        <fullName evidence="2">Uncharacterized protein</fullName>
    </submittedName>
</protein>
<organism evidence="2 3">
    <name type="scientific">Staphylococcus muscae</name>
    <dbReference type="NCBI Taxonomy" id="1294"/>
    <lineage>
        <taxon>Bacteria</taxon>
        <taxon>Bacillati</taxon>
        <taxon>Bacillota</taxon>
        <taxon>Bacilli</taxon>
        <taxon>Bacillales</taxon>
        <taxon>Staphylococcaceae</taxon>
        <taxon>Staphylococcus</taxon>
    </lineage>
</organism>
<evidence type="ECO:0000256" key="1">
    <source>
        <dbReference type="SAM" id="Phobius"/>
    </source>
</evidence>
<keyword evidence="1" id="KW-0472">Membrane</keyword>